<sequence>MLISFVCSKPYLLGPSIAFLNLLCRPKNLFLFDVNRNKPLRWLLKNLLYRQFCTGENSVEVKRTMDELRDLGFKGTILTYAKETTFNQSTQSANGFGVSSEEENAVSGVCSNIEAWRQGTLNTVRMLGQGDQLALKLTGAGPVANEAFTAGELAPQQLMDALEEICSMCRDRGVQVLVDAESQHYQAGIARTAVDLMRRYNRGTENHAVVFTTYQAYLKSTPATLRFHMAAALDEGFTLGLKLVRGAYMGTDKRSLIHDTKADTDAAYDDIAASVLRRSVGEFGTSRAFPSVELLLAGHNMGSIEAAHRLHRQRTRDGLPTVPVAFAQLHGMADRVSLELLRMGGADGQRPSVYKCSTWGTMDECLAYLARRATENRDAASRTRDEYLALKGEARSRVAAMIYGRSFA</sequence>
<gene>
    <name evidence="1" type="ORF">N3K66_006325</name>
</gene>
<evidence type="ECO:0000313" key="1">
    <source>
        <dbReference type="EMBL" id="KAI9897965.1"/>
    </source>
</evidence>
<comment type="caution">
    <text evidence="1">The sequence shown here is derived from an EMBL/GenBank/DDBJ whole genome shotgun (WGS) entry which is preliminary data.</text>
</comment>
<organism evidence="1 2">
    <name type="scientific">Trichothecium roseum</name>
    <dbReference type="NCBI Taxonomy" id="47278"/>
    <lineage>
        <taxon>Eukaryota</taxon>
        <taxon>Fungi</taxon>
        <taxon>Dikarya</taxon>
        <taxon>Ascomycota</taxon>
        <taxon>Pezizomycotina</taxon>
        <taxon>Sordariomycetes</taxon>
        <taxon>Hypocreomycetidae</taxon>
        <taxon>Hypocreales</taxon>
        <taxon>Hypocreales incertae sedis</taxon>
        <taxon>Trichothecium</taxon>
    </lineage>
</organism>
<keyword evidence="2" id="KW-1185">Reference proteome</keyword>
<reference evidence="1" key="1">
    <citation type="submission" date="2022-10" db="EMBL/GenBank/DDBJ databases">
        <title>Complete Genome of Trichothecium roseum strain YXFP-22015, a Plant Pathogen Isolated from Citrus.</title>
        <authorList>
            <person name="Wang Y."/>
            <person name="Zhu L."/>
        </authorList>
    </citation>
    <scope>NUCLEOTIDE SEQUENCE</scope>
    <source>
        <strain evidence="1">YXFP-22015</strain>
    </source>
</reference>
<protein>
    <submittedName>
        <fullName evidence="1">Uncharacterized protein</fullName>
    </submittedName>
</protein>
<proteinExistence type="predicted"/>
<evidence type="ECO:0000313" key="2">
    <source>
        <dbReference type="Proteomes" id="UP001163324"/>
    </source>
</evidence>
<name>A0ACC0UUZ8_9HYPO</name>
<dbReference type="EMBL" id="CM047945">
    <property type="protein sequence ID" value="KAI9897965.1"/>
    <property type="molecule type" value="Genomic_DNA"/>
</dbReference>
<accession>A0ACC0UUZ8</accession>
<dbReference type="Proteomes" id="UP001163324">
    <property type="component" value="Chromosome 6"/>
</dbReference>